<evidence type="ECO:0000256" key="3">
    <source>
        <dbReference type="ARBA" id="ARBA00022692"/>
    </source>
</evidence>
<dbReference type="EMBL" id="FOGQ01000020">
    <property type="protein sequence ID" value="SES31988.1"/>
    <property type="molecule type" value="Genomic_DNA"/>
</dbReference>
<sequence>MNAVLIAVIVMLVLSVCRVHVVLALFIGAIVGGLLAGMGLEATMVAFQGGLAGGAKIALSYALLGAFAMAVANSGLPRLLADWLIKRIGTTNETTKRFTIAASKWGMLLGILAMAVMSQNLIPVHIAFIPILIPPLLVVFNKLRLDRRLIACILTFGLVTTYMWLPVGFGSIFLNDILLGNVEAAGLDISGINIFGVMTIPALGMVAGLLIAVFVSYRKPRDYKDLAISSGSVSRNDEPLPNTADGTQGSAAKGSTAVRPGPGVVEVAEKIEAENAPTEEPVSKYKVIVALIAIVATFAVQVVMQAIGTDADSLLIGALVGLSIFMLTGAVNWREADDVFTGGMKMMALIGFIMITAQGFAAVMGETGEVETLVTATADIFAGNKAAAALAMLIVGLIVTMGIGSSFSTLPIIATIYVPLCMTMGFSPAATIALIGTAGALGDAGSPASDSTLGPTAGLNADGQHDHIRDTVIPTFIHYNIPLLISGWIAAMVL</sequence>
<dbReference type="Pfam" id="PF13726">
    <property type="entry name" value="Na_H_antiport_2"/>
    <property type="match status" value="1"/>
</dbReference>
<dbReference type="PANTHER" id="PTHR37821:SF1">
    <property type="entry name" value="AMINO ACID TRANSPORTER YUIF-RELATED"/>
    <property type="match status" value="1"/>
</dbReference>
<evidence type="ECO:0000256" key="1">
    <source>
        <dbReference type="ARBA" id="ARBA00004651"/>
    </source>
</evidence>
<feature type="transmembrane region" description="Helical" evidence="7">
    <location>
        <begin position="416"/>
        <end position="441"/>
    </location>
</feature>
<feature type="transmembrane region" description="Helical" evidence="7">
    <location>
        <begin position="57"/>
        <end position="76"/>
    </location>
</feature>
<keyword evidence="4 7" id="KW-1133">Transmembrane helix</keyword>
<feature type="transmembrane region" description="Helical" evidence="7">
    <location>
        <begin position="7"/>
        <end position="37"/>
    </location>
</feature>
<dbReference type="GO" id="GO:0005886">
    <property type="term" value="C:plasma membrane"/>
    <property type="evidence" value="ECO:0007669"/>
    <property type="project" value="UniProtKB-SubCell"/>
</dbReference>
<dbReference type="Pfam" id="PF03553">
    <property type="entry name" value="Na_H_antiporter"/>
    <property type="match status" value="1"/>
</dbReference>
<keyword evidence="5 7" id="KW-0472">Membrane</keyword>
<dbReference type="InterPro" id="IPR018461">
    <property type="entry name" value="Na/H_Antiport_NhaC-like_C"/>
</dbReference>
<evidence type="ECO:0000256" key="4">
    <source>
        <dbReference type="ARBA" id="ARBA00022989"/>
    </source>
</evidence>
<evidence type="ECO:0000313" key="11">
    <source>
        <dbReference type="Proteomes" id="UP000198929"/>
    </source>
</evidence>
<feature type="transmembrane region" description="Helical" evidence="7">
    <location>
        <begin position="194"/>
        <end position="217"/>
    </location>
</feature>
<feature type="transmembrane region" description="Helical" evidence="7">
    <location>
        <begin position="476"/>
        <end position="493"/>
    </location>
</feature>
<comment type="subcellular location">
    <subcellularLocation>
        <location evidence="1">Cell membrane</location>
        <topology evidence="1">Multi-pass membrane protein</topology>
    </subcellularLocation>
</comment>
<feature type="transmembrane region" description="Helical" evidence="7">
    <location>
        <begin position="385"/>
        <end position="404"/>
    </location>
</feature>
<organism evidence="10 11">
    <name type="scientific">Corynebacterium cystitidis DSM 20524</name>
    <dbReference type="NCBI Taxonomy" id="1121357"/>
    <lineage>
        <taxon>Bacteria</taxon>
        <taxon>Bacillati</taxon>
        <taxon>Actinomycetota</taxon>
        <taxon>Actinomycetes</taxon>
        <taxon>Mycobacteriales</taxon>
        <taxon>Corynebacteriaceae</taxon>
        <taxon>Corynebacterium</taxon>
    </lineage>
</organism>
<feature type="transmembrane region" description="Helical" evidence="7">
    <location>
        <begin position="346"/>
        <end position="365"/>
    </location>
</feature>
<evidence type="ECO:0000256" key="2">
    <source>
        <dbReference type="ARBA" id="ARBA00022475"/>
    </source>
</evidence>
<dbReference type="PANTHER" id="PTHR37821">
    <property type="entry name" value="AMINO ACID TRANSPORTER YUIF-RELATED"/>
    <property type="match status" value="1"/>
</dbReference>
<dbReference type="InterPro" id="IPR052576">
    <property type="entry name" value="AA_Transporter-Related"/>
</dbReference>
<feature type="transmembrane region" description="Helical" evidence="7">
    <location>
        <begin position="314"/>
        <end position="334"/>
    </location>
</feature>
<dbReference type="RefSeq" id="WP_092260953.1">
    <property type="nucleotide sequence ID" value="NZ_CP047199.1"/>
</dbReference>
<feature type="transmembrane region" description="Helical" evidence="7">
    <location>
        <begin position="97"/>
        <end position="116"/>
    </location>
</feature>
<keyword evidence="2" id="KW-1003">Cell membrane</keyword>
<feature type="region of interest" description="Disordered" evidence="6">
    <location>
        <begin position="232"/>
        <end position="259"/>
    </location>
</feature>
<evidence type="ECO:0000259" key="9">
    <source>
        <dbReference type="Pfam" id="PF13726"/>
    </source>
</evidence>
<accession>A0A1H9WDJ2</accession>
<feature type="transmembrane region" description="Helical" evidence="7">
    <location>
        <begin position="287"/>
        <end position="308"/>
    </location>
</feature>
<dbReference type="AlphaFoldDB" id="A0A1H9WDJ2"/>
<name>A0A1H9WDJ2_9CORY</name>
<keyword evidence="3 7" id="KW-0812">Transmembrane</keyword>
<evidence type="ECO:0000313" key="10">
    <source>
        <dbReference type="EMBL" id="SES31988.1"/>
    </source>
</evidence>
<evidence type="ECO:0000259" key="8">
    <source>
        <dbReference type="Pfam" id="PF03553"/>
    </source>
</evidence>
<protein>
    <recommendedName>
        <fullName evidence="12">Na+/H+ antiporter NhaC</fullName>
    </recommendedName>
</protein>
<evidence type="ECO:0000256" key="6">
    <source>
        <dbReference type="SAM" id="MobiDB-lite"/>
    </source>
</evidence>
<gene>
    <name evidence="10" type="ORF">SAMN05661109_02686</name>
</gene>
<feature type="domain" description="Putative Na+/H+ antiporter N-terminal" evidence="9">
    <location>
        <begin position="2"/>
        <end position="88"/>
    </location>
</feature>
<evidence type="ECO:0000256" key="7">
    <source>
        <dbReference type="SAM" id="Phobius"/>
    </source>
</evidence>
<dbReference type="Proteomes" id="UP000198929">
    <property type="component" value="Unassembled WGS sequence"/>
</dbReference>
<evidence type="ECO:0008006" key="12">
    <source>
        <dbReference type="Google" id="ProtNLM"/>
    </source>
</evidence>
<feature type="transmembrane region" description="Helical" evidence="7">
    <location>
        <begin position="122"/>
        <end position="140"/>
    </location>
</feature>
<feature type="domain" description="Na+/H+ antiporter NhaC-like C-terminal" evidence="8">
    <location>
        <begin position="154"/>
        <end position="488"/>
    </location>
</feature>
<keyword evidence="11" id="KW-1185">Reference proteome</keyword>
<evidence type="ECO:0000256" key="5">
    <source>
        <dbReference type="ARBA" id="ARBA00023136"/>
    </source>
</evidence>
<feature type="transmembrane region" description="Helical" evidence="7">
    <location>
        <begin position="149"/>
        <end position="174"/>
    </location>
</feature>
<dbReference type="STRING" id="1121357.SAMN05661109_02686"/>
<reference evidence="11" key="1">
    <citation type="submission" date="2016-10" db="EMBL/GenBank/DDBJ databases">
        <authorList>
            <person name="Varghese N."/>
            <person name="Submissions S."/>
        </authorList>
    </citation>
    <scope>NUCLEOTIDE SEQUENCE [LARGE SCALE GENOMIC DNA]</scope>
    <source>
        <strain evidence="11">DSM 20524</strain>
    </source>
</reference>
<dbReference type="InterPro" id="IPR032813">
    <property type="entry name" value="Na_H_antiport_N"/>
</dbReference>
<proteinExistence type="predicted"/>